<dbReference type="AlphaFoldDB" id="A0A9W9JGX9"/>
<dbReference type="SMART" id="SM00248">
    <property type="entry name" value="ANK"/>
    <property type="match status" value="6"/>
</dbReference>
<evidence type="ECO:0000313" key="1">
    <source>
        <dbReference type="EMBL" id="KAJ5196189.1"/>
    </source>
</evidence>
<dbReference type="InterPro" id="IPR002110">
    <property type="entry name" value="Ankyrin_rpt"/>
</dbReference>
<comment type="caution">
    <text evidence="1">The sequence shown here is derived from an EMBL/GenBank/DDBJ whole genome shotgun (WGS) entry which is preliminary data.</text>
</comment>
<dbReference type="InterPro" id="IPR052050">
    <property type="entry name" value="SecEffector_AnkRepeat"/>
</dbReference>
<sequence length="374" mass="40945">MIAAGNGHVEILQLFIDNLPSIITRSAPRSSHLLSHTAKRGQLDVVKFLMTQGTLVDYIDKMGRNNLVYQSTVTGGHLRVLKYLVEQSNYKDLAQDSALNLLHSTTTAGYLKIVKYLVNCGADFTRPPSGYISEHGPPSALETAIKMGHEDIASFFLNNAPPELLDAYLIPNETHARVPCGYPVSEKYVSSAAKKGETAIVLSLLRKAGKRDFKNLAKVALNAACSSDMFILLMQSVLDLLAKQDVETLISMVTSSTGPEASCGGHLEATKFLLDKGGNQPSNKIPKYFDVLRKRSKASTSFLEHAAVVCPVAQFQVALAQWNVELNPENDHCKAALVAAVLHKKAQTIQLFADKGFDLLPHTYIKGSSRRYYI</sequence>
<dbReference type="EMBL" id="JAPQKQ010000005">
    <property type="protein sequence ID" value="KAJ5196189.1"/>
    <property type="molecule type" value="Genomic_DNA"/>
</dbReference>
<organism evidence="1 2">
    <name type="scientific">Penicillium cf. viridicatum</name>
    <dbReference type="NCBI Taxonomy" id="2972119"/>
    <lineage>
        <taxon>Eukaryota</taxon>
        <taxon>Fungi</taxon>
        <taxon>Dikarya</taxon>
        <taxon>Ascomycota</taxon>
        <taxon>Pezizomycotina</taxon>
        <taxon>Eurotiomycetes</taxon>
        <taxon>Eurotiomycetidae</taxon>
        <taxon>Eurotiales</taxon>
        <taxon>Aspergillaceae</taxon>
        <taxon>Penicillium</taxon>
    </lineage>
</organism>
<dbReference type="PANTHER" id="PTHR46586:SF3">
    <property type="entry name" value="ANKYRIN REPEAT-CONTAINING PROTEIN"/>
    <property type="match status" value="1"/>
</dbReference>
<dbReference type="Proteomes" id="UP001150942">
    <property type="component" value="Unassembled WGS sequence"/>
</dbReference>
<name>A0A9W9JGX9_9EURO</name>
<reference evidence="1" key="2">
    <citation type="journal article" date="2023" name="IMA Fungus">
        <title>Comparative genomic study of the Penicillium genus elucidates a diverse pangenome and 15 lateral gene transfer events.</title>
        <authorList>
            <person name="Petersen C."/>
            <person name="Sorensen T."/>
            <person name="Nielsen M.R."/>
            <person name="Sondergaard T.E."/>
            <person name="Sorensen J.L."/>
            <person name="Fitzpatrick D.A."/>
            <person name="Frisvad J.C."/>
            <person name="Nielsen K.L."/>
        </authorList>
    </citation>
    <scope>NUCLEOTIDE SEQUENCE</scope>
    <source>
        <strain evidence="1">IBT 20477</strain>
    </source>
</reference>
<dbReference type="Gene3D" id="1.25.40.20">
    <property type="entry name" value="Ankyrin repeat-containing domain"/>
    <property type="match status" value="1"/>
</dbReference>
<accession>A0A9W9JGX9</accession>
<reference evidence="1" key="1">
    <citation type="submission" date="2022-11" db="EMBL/GenBank/DDBJ databases">
        <authorList>
            <person name="Petersen C."/>
        </authorList>
    </citation>
    <scope>NUCLEOTIDE SEQUENCE</scope>
    <source>
        <strain evidence="1">IBT 20477</strain>
    </source>
</reference>
<dbReference type="OrthoDB" id="366390at2759"/>
<dbReference type="Pfam" id="PF12796">
    <property type="entry name" value="Ank_2"/>
    <property type="match status" value="1"/>
</dbReference>
<gene>
    <name evidence="1" type="ORF">N7449_006668</name>
</gene>
<keyword evidence="2" id="KW-1185">Reference proteome</keyword>
<dbReference type="InterPro" id="IPR036770">
    <property type="entry name" value="Ankyrin_rpt-contain_sf"/>
</dbReference>
<evidence type="ECO:0000313" key="2">
    <source>
        <dbReference type="Proteomes" id="UP001150942"/>
    </source>
</evidence>
<dbReference type="PANTHER" id="PTHR46586">
    <property type="entry name" value="ANKYRIN REPEAT-CONTAINING PROTEIN"/>
    <property type="match status" value="1"/>
</dbReference>
<proteinExistence type="predicted"/>
<dbReference type="SUPFAM" id="SSF48403">
    <property type="entry name" value="Ankyrin repeat"/>
    <property type="match status" value="1"/>
</dbReference>
<protein>
    <submittedName>
        <fullName evidence="1">Uncharacterized protein</fullName>
    </submittedName>
</protein>